<feature type="domain" description="HTH myb-type" evidence="10">
    <location>
        <begin position="61"/>
        <end position="111"/>
    </location>
</feature>
<dbReference type="CDD" id="cd00167">
    <property type="entry name" value="SANT"/>
    <property type="match status" value="2"/>
</dbReference>
<evidence type="ECO:0000256" key="1">
    <source>
        <dbReference type="ARBA" id="ARBA00004123"/>
    </source>
</evidence>
<evidence type="ECO:0000259" key="9">
    <source>
        <dbReference type="PROSITE" id="PS50090"/>
    </source>
</evidence>
<evidence type="ECO:0000256" key="2">
    <source>
        <dbReference type="ARBA" id="ARBA00022737"/>
    </source>
</evidence>
<dbReference type="InterPro" id="IPR009057">
    <property type="entry name" value="Homeodomain-like_sf"/>
</dbReference>
<dbReference type="PROSITE" id="PS50090">
    <property type="entry name" value="MYB_LIKE"/>
    <property type="match status" value="2"/>
</dbReference>
<dbReference type="Pfam" id="PF00249">
    <property type="entry name" value="Myb_DNA-binding"/>
    <property type="match status" value="2"/>
</dbReference>
<evidence type="ECO:0000259" key="10">
    <source>
        <dbReference type="PROSITE" id="PS51294"/>
    </source>
</evidence>
<keyword evidence="6" id="KW-0804">Transcription</keyword>
<keyword evidence="5" id="KW-0010">Activator</keyword>
<dbReference type="InterPro" id="IPR001005">
    <property type="entry name" value="SANT/Myb"/>
</dbReference>
<dbReference type="GO" id="GO:0003677">
    <property type="term" value="F:DNA binding"/>
    <property type="evidence" value="ECO:0007669"/>
    <property type="project" value="UniProtKB-KW"/>
</dbReference>
<keyword evidence="2" id="KW-0677">Repeat</keyword>
<keyword evidence="4" id="KW-0238">DNA-binding</keyword>
<proteinExistence type="evidence at transcript level"/>
<keyword evidence="3" id="KW-0805">Transcription regulation</keyword>
<evidence type="ECO:0000256" key="7">
    <source>
        <dbReference type="ARBA" id="ARBA00023242"/>
    </source>
</evidence>
<evidence type="ECO:0000256" key="5">
    <source>
        <dbReference type="ARBA" id="ARBA00023159"/>
    </source>
</evidence>
<organism evidence="11">
    <name type="scientific">Prunus cerasifera</name>
    <name type="common">cherry plum</name>
    <dbReference type="NCBI Taxonomy" id="36595"/>
    <lineage>
        <taxon>Eukaryota</taxon>
        <taxon>Viridiplantae</taxon>
        <taxon>Streptophyta</taxon>
        <taxon>Embryophyta</taxon>
        <taxon>Tracheophyta</taxon>
        <taxon>Spermatophyta</taxon>
        <taxon>Magnoliopsida</taxon>
        <taxon>eudicotyledons</taxon>
        <taxon>Gunneridae</taxon>
        <taxon>Pentapetalae</taxon>
        <taxon>rosids</taxon>
        <taxon>fabids</taxon>
        <taxon>Rosales</taxon>
        <taxon>Rosaceae</taxon>
        <taxon>Amygdaloideae</taxon>
        <taxon>Amygdaleae</taxon>
        <taxon>Prunus</taxon>
    </lineage>
</organism>
<evidence type="ECO:0000256" key="6">
    <source>
        <dbReference type="ARBA" id="ARBA00023163"/>
    </source>
</evidence>
<dbReference type="SMART" id="SM00717">
    <property type="entry name" value="SANT"/>
    <property type="match status" value="2"/>
</dbReference>
<dbReference type="FunFam" id="1.10.10.60:FF:000218">
    <property type="entry name" value="Myb transcription factor"/>
    <property type="match status" value="1"/>
</dbReference>
<dbReference type="SMR" id="A0A0K1TPI0"/>
<dbReference type="InterPro" id="IPR017930">
    <property type="entry name" value="Myb_dom"/>
</dbReference>
<evidence type="ECO:0000256" key="8">
    <source>
        <dbReference type="SAM" id="MobiDB-lite"/>
    </source>
</evidence>
<sequence>MDSSSGVRKGAWTKEEDDLLRLFIQKHGDGKWNQVSLHSGLKRCRKSCRLRWLNYLKPNIKRGHFAEDEIDLILRLHKLLGNRWSLIAGRLPGRTANDVKNFWNTRLGRKMASGVVEKVKEQSPETKKDIAVRPQPRRLSKTSHYLSGHKTVTSHHNQPEENFSKLPILPSSPIEDEVDWWETLLEDEDNVERTKCSCLVLEEDHFTNCCVEDLAPWTRTDFRYLEDCPCWIGSSDMDLWNLST</sequence>
<reference evidence="11" key="1">
    <citation type="journal article" date="2015" name="PLoS ONE">
        <title>Constitutive Activation of an Anthocyanin Regulatory Gene PcMYB10.6 Is Related to Red Coloration in Purple-Foliage Plum.</title>
        <authorList>
            <person name="Gu C."/>
            <person name="Liao L."/>
            <person name="Zhou H."/>
            <person name="Wang L."/>
            <person name="Deng X."/>
            <person name="Han Y."/>
        </authorList>
    </citation>
    <scope>NUCLEOTIDE SEQUENCE</scope>
</reference>
<dbReference type="PROSITE" id="PS51294">
    <property type="entry name" value="HTH_MYB"/>
    <property type="match status" value="2"/>
</dbReference>
<feature type="region of interest" description="Disordered" evidence="8">
    <location>
        <begin position="117"/>
        <end position="138"/>
    </location>
</feature>
<dbReference type="PANTHER" id="PTHR47999">
    <property type="entry name" value="TRANSCRIPTION FACTOR MYB8-RELATED-RELATED"/>
    <property type="match status" value="1"/>
</dbReference>
<dbReference type="Gene3D" id="1.10.10.60">
    <property type="entry name" value="Homeodomain-like"/>
    <property type="match status" value="2"/>
</dbReference>
<keyword evidence="7" id="KW-0539">Nucleus</keyword>
<evidence type="ECO:0000313" key="11">
    <source>
        <dbReference type="EMBL" id="AKV89250.1"/>
    </source>
</evidence>
<dbReference type="EMBL" id="KP772284">
    <property type="protein sequence ID" value="AKV89250.1"/>
    <property type="molecule type" value="mRNA"/>
</dbReference>
<protein>
    <submittedName>
        <fullName evidence="11">MYB10.4 transcription factor</fullName>
    </submittedName>
</protein>
<dbReference type="SUPFAM" id="SSF46689">
    <property type="entry name" value="Homeodomain-like"/>
    <property type="match status" value="1"/>
</dbReference>
<feature type="domain" description="Myb-like" evidence="9">
    <location>
        <begin position="4"/>
        <end position="56"/>
    </location>
</feature>
<name>A0A0K1TPI0_9ROSA</name>
<dbReference type="InterPro" id="IPR015495">
    <property type="entry name" value="Myb_TF_plants"/>
</dbReference>
<comment type="subcellular location">
    <subcellularLocation>
        <location evidence="1">Nucleus</location>
    </subcellularLocation>
</comment>
<evidence type="ECO:0000256" key="4">
    <source>
        <dbReference type="ARBA" id="ARBA00023125"/>
    </source>
</evidence>
<accession>A0A0K1TPI0</accession>
<dbReference type="AlphaFoldDB" id="A0A0K1TPI0"/>
<dbReference type="PANTHER" id="PTHR47999:SF24">
    <property type="entry name" value="TRANSCRIPTION FACTOR MYB90"/>
    <property type="match status" value="1"/>
</dbReference>
<feature type="compositionally biased region" description="Basic and acidic residues" evidence="8">
    <location>
        <begin position="117"/>
        <end position="131"/>
    </location>
</feature>
<dbReference type="GO" id="GO:0080090">
    <property type="term" value="P:regulation of primary metabolic process"/>
    <property type="evidence" value="ECO:0007669"/>
    <property type="project" value="UniProtKB-ARBA"/>
</dbReference>
<dbReference type="GO" id="GO:0005634">
    <property type="term" value="C:nucleus"/>
    <property type="evidence" value="ECO:0007669"/>
    <property type="project" value="UniProtKB-SubCell"/>
</dbReference>
<gene>
    <name evidence="11" type="primary">MYB10.4</name>
</gene>
<feature type="domain" description="HTH myb-type" evidence="10">
    <location>
        <begin position="4"/>
        <end position="60"/>
    </location>
</feature>
<feature type="domain" description="Myb-like" evidence="9">
    <location>
        <begin position="57"/>
        <end position="107"/>
    </location>
</feature>
<evidence type="ECO:0000256" key="3">
    <source>
        <dbReference type="ARBA" id="ARBA00023015"/>
    </source>
</evidence>